<dbReference type="InterPro" id="IPR042100">
    <property type="entry name" value="Bug_dom1"/>
</dbReference>
<dbReference type="SUPFAM" id="SSF53850">
    <property type="entry name" value="Periplasmic binding protein-like II"/>
    <property type="match status" value="1"/>
</dbReference>
<dbReference type="InterPro" id="IPR005064">
    <property type="entry name" value="BUG"/>
</dbReference>
<gene>
    <name evidence="2" type="ORF">CAK95_02730</name>
</gene>
<proteinExistence type="inferred from homology"/>
<dbReference type="EMBL" id="CP021112">
    <property type="protein sequence ID" value="ARP98117.1"/>
    <property type="molecule type" value="Genomic_DNA"/>
</dbReference>
<reference evidence="2 3" key="1">
    <citation type="submission" date="2017-05" db="EMBL/GenBank/DDBJ databases">
        <title>Full genome sequence of Pseudorhodoplanes sinuspersici.</title>
        <authorList>
            <person name="Dastgheib S.M.M."/>
            <person name="Shavandi M."/>
            <person name="Tirandaz H."/>
        </authorList>
    </citation>
    <scope>NUCLEOTIDE SEQUENCE [LARGE SCALE GENOMIC DNA]</scope>
    <source>
        <strain evidence="2 3">RIPI110</strain>
    </source>
</reference>
<accession>A0A1W6ZLJ9</accession>
<evidence type="ECO:0000256" key="1">
    <source>
        <dbReference type="ARBA" id="ARBA00006987"/>
    </source>
</evidence>
<name>A0A1W6ZLJ9_9HYPH</name>
<dbReference type="AlphaFoldDB" id="A0A1W6ZLJ9"/>
<dbReference type="Pfam" id="PF03401">
    <property type="entry name" value="TctC"/>
    <property type="match status" value="1"/>
</dbReference>
<dbReference type="KEGG" id="psin:CAK95_02730"/>
<dbReference type="CDD" id="cd07012">
    <property type="entry name" value="PBP2_Bug_TTT"/>
    <property type="match status" value="1"/>
</dbReference>
<dbReference type="PIRSF" id="PIRSF017082">
    <property type="entry name" value="YflP"/>
    <property type="match status" value="1"/>
</dbReference>
<dbReference type="OrthoDB" id="9780943at2"/>
<sequence>MRSALRKFHVFVSLAALLLAGAASAQQYPSKPITIITGYAAGAASDTLARTLAEALQQQWGQPVVVENRPGSGSNIAAAYVARAAADGYTLMIATDATLTSNTFLYKAMPFDPVKDFTPVLNAAANIIVLAVHPDQPVKTVSEFLALAKKNPGKVSFGSSGAGSPHHLAGELMMQMTDVKLVHVPYKGGGATINDLLGGHIPSAFLSLSAAKTLHDSGKIRIIGVADKTRYAELPNVPTIAETLPGFEMSSWVALVAPAGTPPSIVKQVSEASAKILKTEAITKKLGGVGLVVTANPPAELASTIKTGLDVRGKLIKASGIQPE</sequence>
<protein>
    <submittedName>
        <fullName evidence="2">Uncharacterized protein</fullName>
    </submittedName>
</protein>
<evidence type="ECO:0000313" key="2">
    <source>
        <dbReference type="EMBL" id="ARP98117.1"/>
    </source>
</evidence>
<keyword evidence="3" id="KW-1185">Reference proteome</keyword>
<organism evidence="2 3">
    <name type="scientific">Pseudorhodoplanes sinuspersici</name>
    <dbReference type="NCBI Taxonomy" id="1235591"/>
    <lineage>
        <taxon>Bacteria</taxon>
        <taxon>Pseudomonadati</taxon>
        <taxon>Pseudomonadota</taxon>
        <taxon>Alphaproteobacteria</taxon>
        <taxon>Hyphomicrobiales</taxon>
        <taxon>Pseudorhodoplanes</taxon>
    </lineage>
</organism>
<comment type="similarity">
    <text evidence="1">Belongs to the UPF0065 (bug) family.</text>
</comment>
<dbReference type="STRING" id="1235591.CAK95_02730"/>
<dbReference type="PANTHER" id="PTHR42928">
    <property type="entry name" value="TRICARBOXYLATE-BINDING PROTEIN"/>
    <property type="match status" value="1"/>
</dbReference>
<dbReference type="PANTHER" id="PTHR42928:SF5">
    <property type="entry name" value="BLR1237 PROTEIN"/>
    <property type="match status" value="1"/>
</dbReference>
<dbReference type="Proteomes" id="UP000194137">
    <property type="component" value="Chromosome"/>
</dbReference>
<evidence type="ECO:0000313" key="3">
    <source>
        <dbReference type="Proteomes" id="UP000194137"/>
    </source>
</evidence>
<dbReference type="Gene3D" id="3.40.190.150">
    <property type="entry name" value="Bordetella uptake gene, domain 1"/>
    <property type="match status" value="1"/>
</dbReference>
<dbReference type="Gene3D" id="3.40.190.10">
    <property type="entry name" value="Periplasmic binding protein-like II"/>
    <property type="match status" value="1"/>
</dbReference>